<comment type="caution">
    <text evidence="1">The sequence shown here is derived from an EMBL/GenBank/DDBJ whole genome shotgun (WGS) entry which is preliminary data.</text>
</comment>
<sequence length="191" mass="22805">MAYDCDLRQDIMNFSISNIMKNINASRSLRPMFVPLFLPHFLAAVKNATWADAKSIYARHVNEFDNMWKEVVQLCFRDVRLTAVICLVPFYLSHEEELRPYSLYFPIPFRTPDFDPYIREFDDQYLYLIRRSLHLYQHMEYLRLIYEPMTDPLRSAKYGLDEENHGSCASGIMIYHSFSEFIQKYWPNIAS</sequence>
<evidence type="ECO:0000313" key="2">
    <source>
        <dbReference type="Proteomes" id="UP000724874"/>
    </source>
</evidence>
<reference evidence="1" key="1">
    <citation type="submission" date="2020-11" db="EMBL/GenBank/DDBJ databases">
        <authorList>
            <consortium name="DOE Joint Genome Institute"/>
            <person name="Ahrendt S."/>
            <person name="Riley R."/>
            <person name="Andreopoulos W."/>
            <person name="LaButti K."/>
            <person name="Pangilinan J."/>
            <person name="Ruiz-duenas F.J."/>
            <person name="Barrasa J.M."/>
            <person name="Sanchez-Garcia M."/>
            <person name="Camarero S."/>
            <person name="Miyauchi S."/>
            <person name="Serrano A."/>
            <person name="Linde D."/>
            <person name="Babiker R."/>
            <person name="Drula E."/>
            <person name="Ayuso-Fernandez I."/>
            <person name="Pacheco R."/>
            <person name="Padilla G."/>
            <person name="Ferreira P."/>
            <person name="Barriuso J."/>
            <person name="Kellner H."/>
            <person name="Castanera R."/>
            <person name="Alfaro M."/>
            <person name="Ramirez L."/>
            <person name="Pisabarro A.G."/>
            <person name="Kuo A."/>
            <person name="Tritt A."/>
            <person name="Lipzen A."/>
            <person name="He G."/>
            <person name="Yan M."/>
            <person name="Ng V."/>
            <person name="Cullen D."/>
            <person name="Martin F."/>
            <person name="Rosso M.-N."/>
            <person name="Henrissat B."/>
            <person name="Hibbett D."/>
            <person name="Martinez A.T."/>
            <person name="Grigoriev I.V."/>
        </authorList>
    </citation>
    <scope>NUCLEOTIDE SEQUENCE</scope>
    <source>
        <strain evidence="1">AH 44721</strain>
    </source>
</reference>
<dbReference type="AlphaFoldDB" id="A0A9P5TI42"/>
<dbReference type="EMBL" id="JADNYJ010000114">
    <property type="protein sequence ID" value="KAF8883652.1"/>
    <property type="molecule type" value="Genomic_DNA"/>
</dbReference>
<name>A0A9P5TI42_GYMJU</name>
<organism evidence="1 2">
    <name type="scientific">Gymnopilus junonius</name>
    <name type="common">Spectacular rustgill mushroom</name>
    <name type="synonym">Gymnopilus spectabilis subsp. junonius</name>
    <dbReference type="NCBI Taxonomy" id="109634"/>
    <lineage>
        <taxon>Eukaryota</taxon>
        <taxon>Fungi</taxon>
        <taxon>Dikarya</taxon>
        <taxon>Basidiomycota</taxon>
        <taxon>Agaricomycotina</taxon>
        <taxon>Agaricomycetes</taxon>
        <taxon>Agaricomycetidae</taxon>
        <taxon>Agaricales</taxon>
        <taxon>Agaricineae</taxon>
        <taxon>Hymenogastraceae</taxon>
        <taxon>Gymnopilus</taxon>
    </lineage>
</organism>
<protein>
    <submittedName>
        <fullName evidence="1">Uncharacterized protein</fullName>
    </submittedName>
</protein>
<evidence type="ECO:0000313" key="1">
    <source>
        <dbReference type="EMBL" id="KAF8883652.1"/>
    </source>
</evidence>
<gene>
    <name evidence="1" type="ORF">CPB84DRAFT_186934</name>
</gene>
<proteinExistence type="predicted"/>
<keyword evidence="2" id="KW-1185">Reference proteome</keyword>
<accession>A0A9P5TI42</accession>
<dbReference type="Proteomes" id="UP000724874">
    <property type="component" value="Unassembled WGS sequence"/>
</dbReference>